<reference evidence="2" key="1">
    <citation type="submission" date="2022-08" db="EMBL/GenBank/DDBJ databases">
        <authorList>
            <person name="Giroux E."/>
            <person name="Giroux E."/>
        </authorList>
    </citation>
    <scope>NUCLEOTIDE SEQUENCE</scope>
    <source>
        <strain evidence="2">H1091258</strain>
    </source>
</reference>
<organism evidence="2 3">
    <name type="scientific">Colletotrichum noveboracense</name>
    <dbReference type="NCBI Taxonomy" id="2664923"/>
    <lineage>
        <taxon>Eukaryota</taxon>
        <taxon>Fungi</taxon>
        <taxon>Dikarya</taxon>
        <taxon>Ascomycota</taxon>
        <taxon>Pezizomycotina</taxon>
        <taxon>Sordariomycetes</taxon>
        <taxon>Hypocreomycetidae</taxon>
        <taxon>Glomerellales</taxon>
        <taxon>Glomerellaceae</taxon>
        <taxon>Colletotrichum</taxon>
        <taxon>Colletotrichum gloeosporioides species complex</taxon>
    </lineage>
</organism>
<protein>
    <recommendedName>
        <fullName evidence="4">Methyltransferase domain-containing protein</fullName>
    </recommendedName>
</protein>
<accession>A0A9W4W999</accession>
<dbReference type="SUPFAM" id="SSF53335">
    <property type="entry name" value="S-adenosyl-L-methionine-dependent methyltransferases"/>
    <property type="match status" value="1"/>
</dbReference>
<feature type="region of interest" description="Disordered" evidence="1">
    <location>
        <begin position="18"/>
        <end position="56"/>
    </location>
</feature>
<name>A0A9W4W999_9PEZI</name>
<dbReference type="CDD" id="cd02440">
    <property type="entry name" value="AdoMet_MTases"/>
    <property type="match status" value="1"/>
</dbReference>
<dbReference type="AlphaFoldDB" id="A0A9W4W999"/>
<comment type="caution">
    <text evidence="2">The sequence shown here is derived from an EMBL/GenBank/DDBJ whole genome shotgun (WGS) entry which is preliminary data.</text>
</comment>
<proteinExistence type="predicted"/>
<dbReference type="PANTHER" id="PTHR14614">
    <property type="entry name" value="HEPATOCELLULAR CARCINOMA-ASSOCIATED ANTIGEN"/>
    <property type="match status" value="1"/>
</dbReference>
<gene>
    <name evidence="2" type="ORF">CGXH109_LOCUS67424</name>
</gene>
<evidence type="ECO:0008006" key="4">
    <source>
        <dbReference type="Google" id="ProtNLM"/>
    </source>
</evidence>
<dbReference type="Proteomes" id="UP001152533">
    <property type="component" value="Unassembled WGS sequence"/>
</dbReference>
<evidence type="ECO:0000313" key="3">
    <source>
        <dbReference type="Proteomes" id="UP001152533"/>
    </source>
</evidence>
<dbReference type="Gene3D" id="3.40.50.150">
    <property type="entry name" value="Vaccinia Virus protein VP39"/>
    <property type="match status" value="1"/>
</dbReference>
<dbReference type="InterPro" id="IPR029063">
    <property type="entry name" value="SAM-dependent_MTases_sf"/>
</dbReference>
<sequence>MPRDGFFFSHLVNLILSTPDNSSSPPPTPARRHWRRATQMRPAAHPAPPSSSLPPLRTLDTLTESDITAALHSLSTIYCSLPVSVAFQLNPDHKLPHHASPAVDSGYVSETDDDHEEVDGVDHHIAALRVDAFERSFVERWLTGFIARAETLSCFESEEACQLALDQASCVLESFFAPAEDDEAEDEKDQDYTRDFSFELSLPEKESRVPVTVRLNDRLAGTNSADPDDVGLQSWGASIVLSDLMCADPARFGLTQPSLRSSPRIIELGAGTGLVSLVLGNILPHLGAPESTIVATDYHPAVLENLKANVAINSPSAVEASLIKTTTLDWSAPDLRAPLDTPAEILIATDVIYAPEHATWLRDCATQLLAPGGVFWLLVTVRRNGKFNGVSDTVEGAFTASDRPRGEDGKQLTILYNEIIEKRKEVGRGDESGYKLLRVGWA</sequence>
<dbReference type="EMBL" id="CAMGZC010000454">
    <property type="protein sequence ID" value="CAI0647623.1"/>
    <property type="molecule type" value="Genomic_DNA"/>
</dbReference>
<evidence type="ECO:0000313" key="2">
    <source>
        <dbReference type="EMBL" id="CAI0647623.1"/>
    </source>
</evidence>
<keyword evidence="3" id="KW-1185">Reference proteome</keyword>
<dbReference type="Pfam" id="PF10294">
    <property type="entry name" value="Methyltransf_16"/>
    <property type="match status" value="1"/>
</dbReference>
<evidence type="ECO:0000256" key="1">
    <source>
        <dbReference type="SAM" id="MobiDB-lite"/>
    </source>
</evidence>
<dbReference type="PANTHER" id="PTHR14614:SF147">
    <property type="entry name" value="S-ADENOSYLMETHIONINE-DEPENDENT METHYLTRANSFERASE OF THE SEVEN BETA-STRAND FAMILY"/>
    <property type="match status" value="1"/>
</dbReference>
<dbReference type="GO" id="GO:0008757">
    <property type="term" value="F:S-adenosylmethionine-dependent methyltransferase activity"/>
    <property type="evidence" value="ECO:0007669"/>
    <property type="project" value="UniProtKB-ARBA"/>
</dbReference>
<dbReference type="InterPro" id="IPR019410">
    <property type="entry name" value="Methyltransf_16"/>
</dbReference>